<gene>
    <name evidence="2" type="ORF">GCM10009830_37860</name>
</gene>
<proteinExistence type="predicted"/>
<dbReference type="PANTHER" id="PTHR40763:SF5">
    <property type="entry name" value="MEMBRANE PROTEIN"/>
    <property type="match status" value="1"/>
</dbReference>
<name>A0ABN2HEX5_9ACTN</name>
<evidence type="ECO:0000313" key="3">
    <source>
        <dbReference type="Proteomes" id="UP001499851"/>
    </source>
</evidence>
<dbReference type="InterPro" id="IPR012551">
    <property type="entry name" value="DUF1707_SHOCT-like"/>
</dbReference>
<keyword evidence="3" id="KW-1185">Reference proteome</keyword>
<accession>A0ABN2HEX5</accession>
<feature type="domain" description="DUF1707" evidence="1">
    <location>
        <begin position="8"/>
        <end position="60"/>
    </location>
</feature>
<evidence type="ECO:0000259" key="1">
    <source>
        <dbReference type="Pfam" id="PF08044"/>
    </source>
</evidence>
<dbReference type="Pfam" id="PF08044">
    <property type="entry name" value="DUF1707"/>
    <property type="match status" value="1"/>
</dbReference>
<dbReference type="PANTHER" id="PTHR40763">
    <property type="entry name" value="MEMBRANE PROTEIN-RELATED"/>
    <property type="match status" value="1"/>
</dbReference>
<reference evidence="2 3" key="1">
    <citation type="journal article" date="2019" name="Int. J. Syst. Evol. Microbiol.">
        <title>The Global Catalogue of Microorganisms (GCM) 10K type strain sequencing project: providing services to taxonomists for standard genome sequencing and annotation.</title>
        <authorList>
            <consortium name="The Broad Institute Genomics Platform"/>
            <consortium name="The Broad Institute Genome Sequencing Center for Infectious Disease"/>
            <person name="Wu L."/>
            <person name="Ma J."/>
        </authorList>
    </citation>
    <scope>NUCLEOTIDE SEQUENCE [LARGE SCALE GENOMIC DNA]</scope>
    <source>
        <strain evidence="2 3">JCM 16001</strain>
    </source>
</reference>
<protein>
    <submittedName>
        <fullName evidence="2">DUF1707 domain-containing protein</fullName>
    </submittedName>
</protein>
<dbReference type="Proteomes" id="UP001499851">
    <property type="component" value="Unassembled WGS sequence"/>
</dbReference>
<dbReference type="RefSeq" id="WP_344489527.1">
    <property type="nucleotide sequence ID" value="NZ_BAAAQF010000017.1"/>
</dbReference>
<sequence>MPTPDPNIRLSNADREALIARLHAATEEGRLDLDEFAERSTGVYQAKTYAEVERLLADLPEDGRAALAIPKRGKAVDVPDLVLKPVHSRVKREGAWTVPARIRSKQVHSGVKLDCREAEFAAADIEVAVDLTHSQMTLVLPRHASAVDDGVDLHGGAVVNKCSKATDGPRFHLTGTSRYGRLTVRYERRFLWWRF</sequence>
<organism evidence="2 3">
    <name type="scientific">Glycomyces endophyticus</name>
    <dbReference type="NCBI Taxonomy" id="480996"/>
    <lineage>
        <taxon>Bacteria</taxon>
        <taxon>Bacillati</taxon>
        <taxon>Actinomycetota</taxon>
        <taxon>Actinomycetes</taxon>
        <taxon>Glycomycetales</taxon>
        <taxon>Glycomycetaceae</taxon>
        <taxon>Glycomyces</taxon>
    </lineage>
</organism>
<comment type="caution">
    <text evidence="2">The sequence shown here is derived from an EMBL/GenBank/DDBJ whole genome shotgun (WGS) entry which is preliminary data.</text>
</comment>
<dbReference type="EMBL" id="BAAAQF010000017">
    <property type="protein sequence ID" value="GAA1686781.1"/>
    <property type="molecule type" value="Genomic_DNA"/>
</dbReference>
<evidence type="ECO:0000313" key="2">
    <source>
        <dbReference type="EMBL" id="GAA1686781.1"/>
    </source>
</evidence>